<reference evidence="16" key="1">
    <citation type="journal article" date="2020" name="Fungal Divers.">
        <title>Resolving the Mortierellaceae phylogeny through synthesis of multi-gene phylogenetics and phylogenomics.</title>
        <authorList>
            <person name="Vandepol N."/>
            <person name="Liber J."/>
            <person name="Desiro A."/>
            <person name="Na H."/>
            <person name="Kennedy M."/>
            <person name="Barry K."/>
            <person name="Grigoriev I.V."/>
            <person name="Miller A.N."/>
            <person name="O'Donnell K."/>
            <person name="Stajich J.E."/>
            <person name="Bonito G."/>
        </authorList>
    </citation>
    <scope>NUCLEOTIDE SEQUENCE</scope>
    <source>
        <strain evidence="16">KOD948</strain>
    </source>
</reference>
<sequence>MCGFIHLFLEGYFGIYHETLAGDLSPLAQVWKEYALSDSRYLSSDSFVLIMERITAFAWGPLAFYTAYTMFSNHPARYICQLIISLGQIYGDVLYYTTTIFEGSPHCDPHPYYYYFYFGFFNAFWIIVPSILLHNAVKNLYRAMKAAQTVEAAGAKVKKTK</sequence>
<keyword evidence="4 13" id="KW-0812">Transmembrane</keyword>
<evidence type="ECO:0000259" key="15">
    <source>
        <dbReference type="PROSITE" id="PS51751"/>
    </source>
</evidence>
<keyword evidence="3" id="KW-0444">Lipid biosynthesis</keyword>
<evidence type="ECO:0000313" key="17">
    <source>
        <dbReference type="Proteomes" id="UP000726737"/>
    </source>
</evidence>
<accession>A0A9P6TV34</accession>
<dbReference type="PROSITE" id="PS51751">
    <property type="entry name" value="EXPERA"/>
    <property type="match status" value="1"/>
</dbReference>
<evidence type="ECO:0000256" key="13">
    <source>
        <dbReference type="PROSITE-ProRule" id="PRU01087"/>
    </source>
</evidence>
<feature type="domain" description="EXPERA" evidence="15">
    <location>
        <begin position="1"/>
        <end position="133"/>
    </location>
</feature>
<dbReference type="PANTHER" id="PTHR14207:SF0">
    <property type="entry name" value="3-BETA-HYDROXYSTEROID-DELTA(8),DELTA(7)-ISOMERASE"/>
    <property type="match status" value="1"/>
</dbReference>
<evidence type="ECO:0000256" key="1">
    <source>
        <dbReference type="ARBA" id="ARBA00004141"/>
    </source>
</evidence>
<evidence type="ECO:0000256" key="5">
    <source>
        <dbReference type="ARBA" id="ARBA00022955"/>
    </source>
</evidence>
<keyword evidence="8" id="KW-0443">Lipid metabolism</keyword>
<keyword evidence="5" id="KW-0752">Steroid biosynthesis</keyword>
<dbReference type="OrthoDB" id="58557at2759"/>
<name>A0A9P6TV34_9FUNG</name>
<proteinExistence type="inferred from homology"/>
<dbReference type="EMBL" id="JAAAJA010001365">
    <property type="protein sequence ID" value="KAG0247489.1"/>
    <property type="molecule type" value="Genomic_DNA"/>
</dbReference>
<evidence type="ECO:0000256" key="14">
    <source>
        <dbReference type="SAM" id="Phobius"/>
    </source>
</evidence>
<dbReference type="GO" id="GO:0047750">
    <property type="term" value="F:cholestenol delta-isomerase activity"/>
    <property type="evidence" value="ECO:0007669"/>
    <property type="project" value="InterPro"/>
</dbReference>
<feature type="transmembrane region" description="Helical" evidence="14">
    <location>
        <begin position="46"/>
        <end position="66"/>
    </location>
</feature>
<evidence type="ECO:0000256" key="7">
    <source>
        <dbReference type="ARBA" id="ARBA00023011"/>
    </source>
</evidence>
<comment type="caution">
    <text evidence="16">The sequence shown here is derived from an EMBL/GenBank/DDBJ whole genome shotgun (WGS) entry which is preliminary data.</text>
</comment>
<evidence type="ECO:0000256" key="8">
    <source>
        <dbReference type="ARBA" id="ARBA00023098"/>
    </source>
</evidence>
<keyword evidence="11" id="KW-0753">Steroid metabolism</keyword>
<dbReference type="GO" id="GO:0005783">
    <property type="term" value="C:endoplasmic reticulum"/>
    <property type="evidence" value="ECO:0007669"/>
    <property type="project" value="TreeGrafter"/>
</dbReference>
<dbReference type="AlphaFoldDB" id="A0A9P6TV34"/>
<evidence type="ECO:0000256" key="3">
    <source>
        <dbReference type="ARBA" id="ARBA00022516"/>
    </source>
</evidence>
<dbReference type="InterPro" id="IPR033118">
    <property type="entry name" value="EXPERA"/>
</dbReference>
<dbReference type="Proteomes" id="UP000726737">
    <property type="component" value="Unassembled WGS sequence"/>
</dbReference>
<dbReference type="GO" id="GO:0016126">
    <property type="term" value="P:sterol biosynthetic process"/>
    <property type="evidence" value="ECO:0007669"/>
    <property type="project" value="UniProtKB-KW"/>
</dbReference>
<dbReference type="Pfam" id="PF05241">
    <property type="entry name" value="EBP"/>
    <property type="match status" value="1"/>
</dbReference>
<feature type="transmembrane region" description="Helical" evidence="14">
    <location>
        <begin position="78"/>
        <end position="97"/>
    </location>
</feature>
<keyword evidence="10" id="KW-1207">Sterol metabolism</keyword>
<dbReference type="GO" id="GO:0000247">
    <property type="term" value="F:C-8 sterol isomerase activity"/>
    <property type="evidence" value="ECO:0007669"/>
    <property type="project" value="TreeGrafter"/>
</dbReference>
<keyword evidence="7" id="KW-0756">Sterol biosynthesis</keyword>
<evidence type="ECO:0000256" key="10">
    <source>
        <dbReference type="ARBA" id="ARBA00023166"/>
    </source>
</evidence>
<keyword evidence="17" id="KW-1185">Reference proteome</keyword>
<evidence type="ECO:0000313" key="16">
    <source>
        <dbReference type="EMBL" id="KAG0247489.1"/>
    </source>
</evidence>
<evidence type="ECO:0000256" key="6">
    <source>
        <dbReference type="ARBA" id="ARBA00022989"/>
    </source>
</evidence>
<protein>
    <recommendedName>
        <fullName evidence="15">EXPERA domain-containing protein</fullName>
    </recommendedName>
</protein>
<dbReference type="InterPro" id="IPR007905">
    <property type="entry name" value="EBP"/>
</dbReference>
<gene>
    <name evidence="16" type="ORF">BG011_001392</name>
</gene>
<evidence type="ECO:0000256" key="11">
    <source>
        <dbReference type="ARBA" id="ARBA00023221"/>
    </source>
</evidence>
<organism evidence="16 17">
    <name type="scientific">Mortierella polycephala</name>
    <dbReference type="NCBI Taxonomy" id="41804"/>
    <lineage>
        <taxon>Eukaryota</taxon>
        <taxon>Fungi</taxon>
        <taxon>Fungi incertae sedis</taxon>
        <taxon>Mucoromycota</taxon>
        <taxon>Mortierellomycotina</taxon>
        <taxon>Mortierellomycetes</taxon>
        <taxon>Mortierellales</taxon>
        <taxon>Mortierellaceae</taxon>
        <taxon>Mortierella</taxon>
    </lineage>
</organism>
<evidence type="ECO:0000256" key="2">
    <source>
        <dbReference type="ARBA" id="ARBA00008337"/>
    </source>
</evidence>
<evidence type="ECO:0000256" key="9">
    <source>
        <dbReference type="ARBA" id="ARBA00023136"/>
    </source>
</evidence>
<feature type="transmembrane region" description="Helical" evidence="14">
    <location>
        <begin position="112"/>
        <end position="133"/>
    </location>
</feature>
<evidence type="ECO:0000256" key="4">
    <source>
        <dbReference type="ARBA" id="ARBA00022692"/>
    </source>
</evidence>
<comment type="similarity">
    <text evidence="2">Belongs to the EBP family.</text>
</comment>
<dbReference type="GO" id="GO:0004769">
    <property type="term" value="F:steroid Delta-isomerase activity"/>
    <property type="evidence" value="ECO:0007669"/>
    <property type="project" value="TreeGrafter"/>
</dbReference>
<dbReference type="PANTHER" id="PTHR14207">
    <property type="entry name" value="STEROL ISOMERASE"/>
    <property type="match status" value="1"/>
</dbReference>
<comment type="subcellular location">
    <subcellularLocation>
        <location evidence="1">Membrane</location>
        <topology evidence="1">Multi-pass membrane protein</topology>
    </subcellularLocation>
</comment>
<dbReference type="GO" id="GO:0016020">
    <property type="term" value="C:membrane"/>
    <property type="evidence" value="ECO:0007669"/>
    <property type="project" value="UniProtKB-SubCell"/>
</dbReference>
<evidence type="ECO:0000256" key="12">
    <source>
        <dbReference type="ARBA" id="ARBA00023235"/>
    </source>
</evidence>
<keyword evidence="9 13" id="KW-0472">Membrane</keyword>
<keyword evidence="6 13" id="KW-1133">Transmembrane helix</keyword>
<keyword evidence="12" id="KW-0413">Isomerase</keyword>